<evidence type="ECO:0000256" key="1">
    <source>
        <dbReference type="ARBA" id="ARBA00004184"/>
    </source>
</evidence>
<dbReference type="GO" id="GO:0012505">
    <property type="term" value="C:endomembrane system"/>
    <property type="evidence" value="ECO:0007669"/>
    <property type="project" value="UniProtKB-SubCell"/>
</dbReference>
<keyword evidence="10" id="KW-0472">Membrane</keyword>
<comment type="function">
    <text evidence="11">Ubiquitin-like protein involved in autophagic vesicle formation.</text>
</comment>
<dbReference type="SUPFAM" id="SSF54236">
    <property type="entry name" value="Ubiquitin-like"/>
    <property type="match status" value="1"/>
</dbReference>
<dbReference type="GO" id="GO:0000421">
    <property type="term" value="C:autophagosome membrane"/>
    <property type="evidence" value="ECO:0007669"/>
    <property type="project" value="TreeGrafter"/>
</dbReference>
<comment type="subcellular location">
    <subcellularLocation>
        <location evidence="2">Cytoplasm</location>
    </subcellularLocation>
    <subcellularLocation>
        <location evidence="1">Endomembrane system</location>
        <topology evidence="1">Peripheral membrane protein</topology>
    </subcellularLocation>
</comment>
<comment type="similarity">
    <text evidence="3 11">Belongs to the ATG12 family.</text>
</comment>
<evidence type="ECO:0000256" key="9">
    <source>
        <dbReference type="ARBA" id="ARBA00023006"/>
    </source>
</evidence>
<gene>
    <name evidence="12" type="ORF">TTEB3V08_LOCUS1753</name>
</gene>
<dbReference type="PANTHER" id="PTHR13385">
    <property type="entry name" value="AUTOPHAGY PROTEIN 12"/>
    <property type="match status" value="1"/>
</dbReference>
<dbReference type="InterPro" id="IPR029071">
    <property type="entry name" value="Ubiquitin-like_domsf"/>
</dbReference>
<dbReference type="FunFam" id="3.10.20.90:FF:000117">
    <property type="entry name" value="Ubiquitin-like protein ATG12"/>
    <property type="match status" value="1"/>
</dbReference>
<dbReference type="GO" id="GO:0000422">
    <property type="term" value="P:autophagy of mitochondrion"/>
    <property type="evidence" value="ECO:0007669"/>
    <property type="project" value="TreeGrafter"/>
</dbReference>
<name>A0A7R9FJE9_9NEOP</name>
<dbReference type="Gene3D" id="3.10.20.90">
    <property type="entry name" value="Phosphatidylinositol 3-kinase Catalytic Subunit, Chain A, domain 1"/>
    <property type="match status" value="1"/>
</dbReference>
<keyword evidence="5" id="KW-0963">Cytoplasm</keyword>
<dbReference type="GO" id="GO:0019776">
    <property type="term" value="F:Atg8-family ligase activity"/>
    <property type="evidence" value="ECO:0007669"/>
    <property type="project" value="TreeGrafter"/>
</dbReference>
<keyword evidence="6 11" id="KW-1017">Isopeptide bond</keyword>
<reference evidence="12" key="1">
    <citation type="submission" date="2020-11" db="EMBL/GenBank/DDBJ databases">
        <authorList>
            <person name="Tran Van P."/>
        </authorList>
    </citation>
    <scope>NUCLEOTIDE SEQUENCE</scope>
</reference>
<evidence type="ECO:0000256" key="11">
    <source>
        <dbReference type="RuleBase" id="RU361201"/>
    </source>
</evidence>
<evidence type="ECO:0000256" key="4">
    <source>
        <dbReference type="ARBA" id="ARBA00015875"/>
    </source>
</evidence>
<evidence type="ECO:0000256" key="5">
    <source>
        <dbReference type="ARBA" id="ARBA00022490"/>
    </source>
</evidence>
<organism evidence="12">
    <name type="scientific">Timema tahoe</name>
    <dbReference type="NCBI Taxonomy" id="61484"/>
    <lineage>
        <taxon>Eukaryota</taxon>
        <taxon>Metazoa</taxon>
        <taxon>Ecdysozoa</taxon>
        <taxon>Arthropoda</taxon>
        <taxon>Hexapoda</taxon>
        <taxon>Insecta</taxon>
        <taxon>Pterygota</taxon>
        <taxon>Neoptera</taxon>
        <taxon>Polyneoptera</taxon>
        <taxon>Phasmatodea</taxon>
        <taxon>Timematodea</taxon>
        <taxon>Timematoidea</taxon>
        <taxon>Timematidae</taxon>
        <taxon>Timema</taxon>
    </lineage>
</organism>
<dbReference type="GO" id="GO:0061723">
    <property type="term" value="P:glycophagy"/>
    <property type="evidence" value="ECO:0007669"/>
    <property type="project" value="TreeGrafter"/>
</dbReference>
<dbReference type="InterPro" id="IPR007242">
    <property type="entry name" value="Atg12"/>
</dbReference>
<comment type="subunit">
    <text evidence="11">Forms a conjugate with ATG5.</text>
</comment>
<keyword evidence="8" id="KW-0007">Acetylation</keyword>
<evidence type="ECO:0000256" key="10">
    <source>
        <dbReference type="ARBA" id="ARBA00023136"/>
    </source>
</evidence>
<dbReference type="GO" id="GO:0034727">
    <property type="term" value="P:piecemeal microautophagy of the nucleus"/>
    <property type="evidence" value="ECO:0007669"/>
    <property type="project" value="TreeGrafter"/>
</dbReference>
<dbReference type="PANTHER" id="PTHR13385:SF0">
    <property type="entry name" value="UBIQUITIN-LIKE PROTEIN ATG12"/>
    <property type="match status" value="1"/>
</dbReference>
<dbReference type="GO" id="GO:0097352">
    <property type="term" value="P:autophagosome maturation"/>
    <property type="evidence" value="ECO:0007669"/>
    <property type="project" value="TreeGrafter"/>
</dbReference>
<evidence type="ECO:0000256" key="3">
    <source>
        <dbReference type="ARBA" id="ARBA00007778"/>
    </source>
</evidence>
<evidence type="ECO:0000256" key="8">
    <source>
        <dbReference type="ARBA" id="ARBA00022990"/>
    </source>
</evidence>
<evidence type="ECO:0000256" key="6">
    <source>
        <dbReference type="ARBA" id="ARBA00022499"/>
    </source>
</evidence>
<sequence>MMDKVEVIEELSDITIKDIGTEPSGADTSPPKSDKHKVDILLKATGNAPIMKKKKWAVDPDKPIGWIIEFIRKYLKLDPADSLFLYVNQSFAPSPDQIVRNLYDCYGTDGKLILHYCKSQAWVSCGALTTIAPGSSHHWAVPCGALTTIAPGFSHHWTVSCGALTTIAPGSSHHWTVSCGALTTIAPGSSYHWTVSCGALTTIAPVITGQCCVEH</sequence>
<keyword evidence="7 11" id="KW-0833">Ubl conjugation pathway</keyword>
<dbReference type="Pfam" id="PF04110">
    <property type="entry name" value="APG12"/>
    <property type="match status" value="1"/>
</dbReference>
<dbReference type="AlphaFoldDB" id="A0A7R9FJE9"/>
<dbReference type="GO" id="GO:0034045">
    <property type="term" value="C:phagophore assembly site membrane"/>
    <property type="evidence" value="ECO:0007669"/>
    <property type="project" value="TreeGrafter"/>
</dbReference>
<dbReference type="GO" id="GO:0034274">
    <property type="term" value="C:Atg12-Atg5-Atg16 complex"/>
    <property type="evidence" value="ECO:0007669"/>
    <property type="project" value="TreeGrafter"/>
</dbReference>
<keyword evidence="9 11" id="KW-0072">Autophagy</keyword>
<dbReference type="CDD" id="cd01612">
    <property type="entry name" value="Ubl_ATG12"/>
    <property type="match status" value="1"/>
</dbReference>
<evidence type="ECO:0000313" key="12">
    <source>
        <dbReference type="EMBL" id="CAD7453624.1"/>
    </source>
</evidence>
<dbReference type="EMBL" id="OE000369">
    <property type="protein sequence ID" value="CAD7453624.1"/>
    <property type="molecule type" value="Genomic_DNA"/>
</dbReference>
<evidence type="ECO:0000256" key="2">
    <source>
        <dbReference type="ARBA" id="ARBA00004496"/>
    </source>
</evidence>
<dbReference type="GO" id="GO:0000045">
    <property type="term" value="P:autophagosome assembly"/>
    <property type="evidence" value="ECO:0007669"/>
    <property type="project" value="InterPro"/>
</dbReference>
<evidence type="ECO:0000256" key="7">
    <source>
        <dbReference type="ARBA" id="ARBA00022786"/>
    </source>
</evidence>
<accession>A0A7R9FJE9</accession>
<proteinExistence type="inferred from homology"/>
<protein>
    <recommendedName>
        <fullName evidence="4 11">Ubiquitin-like protein ATG12</fullName>
    </recommendedName>
</protein>